<proteinExistence type="predicted"/>
<reference evidence="2" key="1">
    <citation type="journal article" date="2023" name="IScience">
        <title>Live-bearing cockroach genome reveals convergent evolutionary mechanisms linked to viviparity in insects and beyond.</title>
        <authorList>
            <person name="Fouks B."/>
            <person name="Harrison M.C."/>
            <person name="Mikhailova A.A."/>
            <person name="Marchal E."/>
            <person name="English S."/>
            <person name="Carruthers M."/>
            <person name="Jennings E.C."/>
            <person name="Chiamaka E.L."/>
            <person name="Frigard R.A."/>
            <person name="Pippel M."/>
            <person name="Attardo G.M."/>
            <person name="Benoit J.B."/>
            <person name="Bornberg-Bauer E."/>
            <person name="Tobe S.S."/>
        </authorList>
    </citation>
    <scope>NUCLEOTIDE SEQUENCE</scope>
    <source>
        <strain evidence="2">Stay&amp;Tobe</strain>
    </source>
</reference>
<keyword evidence="3" id="KW-1185">Reference proteome</keyword>
<dbReference type="EMBL" id="JASPKZ010009810">
    <property type="protein sequence ID" value="KAJ9575990.1"/>
    <property type="molecule type" value="Genomic_DNA"/>
</dbReference>
<feature type="non-terminal residue" evidence="2">
    <location>
        <position position="122"/>
    </location>
</feature>
<gene>
    <name evidence="2" type="ORF">L9F63_007090</name>
</gene>
<evidence type="ECO:0000313" key="3">
    <source>
        <dbReference type="Proteomes" id="UP001233999"/>
    </source>
</evidence>
<feature type="compositionally biased region" description="Basic and acidic residues" evidence="1">
    <location>
        <begin position="59"/>
        <end position="106"/>
    </location>
</feature>
<organism evidence="2 3">
    <name type="scientific">Diploptera punctata</name>
    <name type="common">Pacific beetle cockroach</name>
    <dbReference type="NCBI Taxonomy" id="6984"/>
    <lineage>
        <taxon>Eukaryota</taxon>
        <taxon>Metazoa</taxon>
        <taxon>Ecdysozoa</taxon>
        <taxon>Arthropoda</taxon>
        <taxon>Hexapoda</taxon>
        <taxon>Insecta</taxon>
        <taxon>Pterygota</taxon>
        <taxon>Neoptera</taxon>
        <taxon>Polyneoptera</taxon>
        <taxon>Dictyoptera</taxon>
        <taxon>Blattodea</taxon>
        <taxon>Blaberoidea</taxon>
        <taxon>Blaberidae</taxon>
        <taxon>Diplopterinae</taxon>
        <taxon>Diploptera</taxon>
    </lineage>
</organism>
<comment type="caution">
    <text evidence="2">The sequence shown here is derived from an EMBL/GenBank/DDBJ whole genome shotgun (WGS) entry which is preliminary data.</text>
</comment>
<sequence length="122" mass="13902">NDLCVPMIVPRLPDRRTGIATLSNTPPSRWTPLRGPHSLMEALFLAQSVLHKVSFRLNSAEERHRNSISPAEREKYRPRSSPEPEHKKLKKEEKDCHASDGEKSDQDLVVDDASESIQDRHV</sequence>
<dbReference type="Proteomes" id="UP001233999">
    <property type="component" value="Unassembled WGS sequence"/>
</dbReference>
<feature type="region of interest" description="Disordered" evidence="1">
    <location>
        <begin position="59"/>
        <end position="122"/>
    </location>
</feature>
<feature type="non-terminal residue" evidence="2">
    <location>
        <position position="1"/>
    </location>
</feature>
<evidence type="ECO:0000313" key="2">
    <source>
        <dbReference type="EMBL" id="KAJ9575990.1"/>
    </source>
</evidence>
<evidence type="ECO:0000256" key="1">
    <source>
        <dbReference type="SAM" id="MobiDB-lite"/>
    </source>
</evidence>
<reference evidence="2" key="2">
    <citation type="submission" date="2023-05" db="EMBL/GenBank/DDBJ databases">
        <authorList>
            <person name="Fouks B."/>
        </authorList>
    </citation>
    <scope>NUCLEOTIDE SEQUENCE</scope>
    <source>
        <strain evidence="2">Stay&amp;Tobe</strain>
        <tissue evidence="2">Testes</tissue>
    </source>
</reference>
<accession>A0AAD7Z892</accession>
<dbReference type="AlphaFoldDB" id="A0AAD7Z892"/>
<name>A0AAD7Z892_DIPPU</name>
<protein>
    <submittedName>
        <fullName evidence="2">Uncharacterized protein</fullName>
    </submittedName>
</protein>